<evidence type="ECO:0000256" key="1">
    <source>
        <dbReference type="ARBA" id="ARBA00023015"/>
    </source>
</evidence>
<keyword evidence="1" id="KW-0805">Transcription regulation</keyword>
<dbReference type="PRINTS" id="PR00455">
    <property type="entry name" value="HTHTETR"/>
</dbReference>
<keyword evidence="2 4" id="KW-0238">DNA-binding</keyword>
<reference evidence="6 7" key="1">
    <citation type="submission" date="2021-07" db="EMBL/GenBank/DDBJ databases">
        <title>Paenibacillus radiodurans sp. nov., isolated from the southeastern edge of Tengger Desert.</title>
        <authorList>
            <person name="Zhang G."/>
        </authorList>
    </citation>
    <scope>NUCLEOTIDE SEQUENCE [LARGE SCALE GENOMIC DNA]</scope>
    <source>
        <strain evidence="6 7">CCM 7311</strain>
    </source>
</reference>
<dbReference type="PROSITE" id="PS50977">
    <property type="entry name" value="HTH_TETR_2"/>
    <property type="match status" value="1"/>
</dbReference>
<evidence type="ECO:0000259" key="5">
    <source>
        <dbReference type="PROSITE" id="PS50977"/>
    </source>
</evidence>
<dbReference type="InterPro" id="IPR036271">
    <property type="entry name" value="Tet_transcr_reg_TetR-rel_C_sf"/>
</dbReference>
<dbReference type="Gene3D" id="1.10.357.10">
    <property type="entry name" value="Tetracycline Repressor, domain 2"/>
    <property type="match status" value="1"/>
</dbReference>
<proteinExistence type="predicted"/>
<dbReference type="SUPFAM" id="SSF48498">
    <property type="entry name" value="Tetracyclin repressor-like, C-terminal domain"/>
    <property type="match status" value="1"/>
</dbReference>
<protein>
    <submittedName>
        <fullName evidence="6">TetR/AcrR family transcriptional regulator</fullName>
    </submittedName>
</protein>
<dbReference type="InterPro" id="IPR050109">
    <property type="entry name" value="HTH-type_TetR-like_transc_reg"/>
</dbReference>
<sequence length="192" mass="21658">MNRELKKEQTRIRIQDAAYSLFSEQGYEHTTIEQVARLAGVAKGTFFNYFASKEDLIHELQGVFVMTEIAKLKAKPGPLIPRLRMLIFQMVQQFPLNKSLTRAMFQADLAGGAALVKHNCMVEEMLEVIVPTIVLGQESGELRQDMPAAMMGRLALQTYFGTLVMWSMSDDDEPIDEQMALTFDLFFKGIAG</sequence>
<dbReference type="EMBL" id="JAHZIK010000700">
    <property type="protein sequence ID" value="MBW7456917.1"/>
    <property type="molecule type" value="Genomic_DNA"/>
</dbReference>
<feature type="DNA-binding region" description="H-T-H motif" evidence="4">
    <location>
        <begin position="31"/>
        <end position="50"/>
    </location>
</feature>
<evidence type="ECO:0000313" key="6">
    <source>
        <dbReference type="EMBL" id="MBW7456917.1"/>
    </source>
</evidence>
<name>A0ABS7C7N5_9BACL</name>
<evidence type="ECO:0000256" key="2">
    <source>
        <dbReference type="ARBA" id="ARBA00023125"/>
    </source>
</evidence>
<keyword evidence="3" id="KW-0804">Transcription</keyword>
<evidence type="ECO:0000256" key="4">
    <source>
        <dbReference type="PROSITE-ProRule" id="PRU00335"/>
    </source>
</evidence>
<dbReference type="InterPro" id="IPR001647">
    <property type="entry name" value="HTH_TetR"/>
</dbReference>
<accession>A0ABS7C7N5</accession>
<feature type="domain" description="HTH tetR-type" evidence="5">
    <location>
        <begin position="8"/>
        <end position="68"/>
    </location>
</feature>
<dbReference type="PANTHER" id="PTHR30055">
    <property type="entry name" value="HTH-TYPE TRANSCRIPTIONAL REGULATOR RUTR"/>
    <property type="match status" value="1"/>
</dbReference>
<dbReference type="PROSITE" id="PS01081">
    <property type="entry name" value="HTH_TETR_1"/>
    <property type="match status" value="1"/>
</dbReference>
<dbReference type="RefSeq" id="WP_210045560.1">
    <property type="nucleotide sequence ID" value="NZ_JBHLVU010000004.1"/>
</dbReference>
<dbReference type="InterPro" id="IPR023772">
    <property type="entry name" value="DNA-bd_HTH_TetR-type_CS"/>
</dbReference>
<keyword evidence="7" id="KW-1185">Reference proteome</keyword>
<comment type="caution">
    <text evidence="6">The sequence shown here is derived from an EMBL/GenBank/DDBJ whole genome shotgun (WGS) entry which is preliminary data.</text>
</comment>
<evidence type="ECO:0000256" key="3">
    <source>
        <dbReference type="ARBA" id="ARBA00023163"/>
    </source>
</evidence>
<gene>
    <name evidence="6" type="ORF">K0U00_23045</name>
</gene>
<dbReference type="SUPFAM" id="SSF46689">
    <property type="entry name" value="Homeodomain-like"/>
    <property type="match status" value="1"/>
</dbReference>
<dbReference type="InterPro" id="IPR009057">
    <property type="entry name" value="Homeodomain-like_sf"/>
</dbReference>
<dbReference type="Pfam" id="PF00440">
    <property type="entry name" value="TetR_N"/>
    <property type="match status" value="1"/>
</dbReference>
<dbReference type="Proteomes" id="UP001519887">
    <property type="component" value="Unassembled WGS sequence"/>
</dbReference>
<organism evidence="6 7">
    <name type="scientific">Paenibacillus sepulcri</name>
    <dbReference type="NCBI Taxonomy" id="359917"/>
    <lineage>
        <taxon>Bacteria</taxon>
        <taxon>Bacillati</taxon>
        <taxon>Bacillota</taxon>
        <taxon>Bacilli</taxon>
        <taxon>Bacillales</taxon>
        <taxon>Paenibacillaceae</taxon>
        <taxon>Paenibacillus</taxon>
    </lineage>
</organism>
<dbReference type="PANTHER" id="PTHR30055:SF234">
    <property type="entry name" value="HTH-TYPE TRANSCRIPTIONAL REGULATOR BETI"/>
    <property type="match status" value="1"/>
</dbReference>
<evidence type="ECO:0000313" key="7">
    <source>
        <dbReference type="Proteomes" id="UP001519887"/>
    </source>
</evidence>